<dbReference type="GO" id="GO:0070403">
    <property type="term" value="F:NAD+ binding"/>
    <property type="evidence" value="ECO:0007669"/>
    <property type="project" value="InterPro"/>
</dbReference>
<gene>
    <name evidence="4" type="ORF">MGWOODY_XGa2903</name>
</gene>
<dbReference type="EC" id="1.1.1.35" evidence="4"/>
<proteinExistence type="predicted"/>
<evidence type="ECO:0000259" key="2">
    <source>
        <dbReference type="Pfam" id="PF00725"/>
    </source>
</evidence>
<dbReference type="SUPFAM" id="SSF51735">
    <property type="entry name" value="NAD(P)-binding Rossmann-fold domains"/>
    <property type="match status" value="1"/>
</dbReference>
<evidence type="ECO:0000256" key="1">
    <source>
        <dbReference type="ARBA" id="ARBA00023002"/>
    </source>
</evidence>
<feature type="domain" description="3-hydroxyacyl-CoA dehydrogenase NAD binding" evidence="3">
    <location>
        <begin position="9"/>
        <end position="184"/>
    </location>
</feature>
<dbReference type="SUPFAM" id="SSF48179">
    <property type="entry name" value="6-phosphogluconate dehydrogenase C-terminal domain-like"/>
    <property type="match status" value="1"/>
</dbReference>
<dbReference type="GO" id="GO:0003857">
    <property type="term" value="F:(3S)-3-hydroxyacyl-CoA dehydrogenase (NAD+) activity"/>
    <property type="evidence" value="ECO:0007669"/>
    <property type="project" value="UniProtKB-EC"/>
</dbReference>
<keyword evidence="1 4" id="KW-0560">Oxidoreductase</keyword>
<feature type="domain" description="3-hydroxyacyl-CoA dehydrogenase C-terminal" evidence="2">
    <location>
        <begin position="188"/>
        <end position="255"/>
    </location>
</feature>
<dbReference type="InterPro" id="IPR008927">
    <property type="entry name" value="6-PGluconate_DH-like_C_sf"/>
</dbReference>
<dbReference type="Pfam" id="PF00725">
    <property type="entry name" value="3HCDH"/>
    <property type="match status" value="1"/>
</dbReference>
<dbReference type="InterPro" id="IPR006108">
    <property type="entry name" value="3HC_DH_C"/>
</dbReference>
<accession>A0A160TV81</accession>
<dbReference type="InterPro" id="IPR036291">
    <property type="entry name" value="NAD(P)-bd_dom_sf"/>
</dbReference>
<dbReference type="InterPro" id="IPR013328">
    <property type="entry name" value="6PGD_dom2"/>
</dbReference>
<dbReference type="PANTHER" id="PTHR48075:SF5">
    <property type="entry name" value="3-HYDROXYBUTYRYL-COA DEHYDROGENASE"/>
    <property type="match status" value="1"/>
</dbReference>
<name>A0A160TV81_9ZZZZ</name>
<organism evidence="4">
    <name type="scientific">hydrothermal vent metagenome</name>
    <dbReference type="NCBI Taxonomy" id="652676"/>
    <lineage>
        <taxon>unclassified sequences</taxon>
        <taxon>metagenomes</taxon>
        <taxon>ecological metagenomes</taxon>
    </lineage>
</organism>
<dbReference type="Gene3D" id="1.10.1040.10">
    <property type="entry name" value="N-(1-d-carboxylethyl)-l-norvaline Dehydrogenase, domain 2"/>
    <property type="match status" value="1"/>
</dbReference>
<dbReference type="Pfam" id="PF02737">
    <property type="entry name" value="3HCDH_N"/>
    <property type="match status" value="1"/>
</dbReference>
<evidence type="ECO:0000259" key="3">
    <source>
        <dbReference type="Pfam" id="PF02737"/>
    </source>
</evidence>
<reference evidence="4" key="1">
    <citation type="submission" date="2015-10" db="EMBL/GenBank/DDBJ databases">
        <authorList>
            <person name="Gilbert D.G."/>
        </authorList>
    </citation>
    <scope>NUCLEOTIDE SEQUENCE</scope>
</reference>
<protein>
    <submittedName>
        <fullName evidence="4">3-hydroxyacyl-CoA dehydrogenase</fullName>
        <ecNumber evidence="4">1.1.1.35</ecNumber>
    </submittedName>
</protein>
<dbReference type="AlphaFoldDB" id="A0A160TV81"/>
<dbReference type="Gene3D" id="3.40.50.720">
    <property type="entry name" value="NAD(P)-binding Rossmann-like Domain"/>
    <property type="match status" value="1"/>
</dbReference>
<dbReference type="EMBL" id="CZRL01000098">
    <property type="protein sequence ID" value="CUS53827.1"/>
    <property type="molecule type" value="Genomic_DNA"/>
</dbReference>
<dbReference type="PANTHER" id="PTHR48075">
    <property type="entry name" value="3-HYDROXYACYL-COA DEHYDROGENASE FAMILY PROTEIN"/>
    <property type="match status" value="1"/>
</dbReference>
<dbReference type="InterPro" id="IPR006176">
    <property type="entry name" value="3-OHacyl-CoA_DH_NAD-bd"/>
</dbReference>
<sequence length="323" mass="35732">MKTKNIQRVALVGGGVIGSGWATRCLAHGLSVVVTDPSPAAVEMVLKTVDSAWPILEEAGIDEKADRSKLEFAPDIETAVADADFVQENVPEREDLKIAVHEEIGRHAKGDIVVASSSSGLLPSRLQSRCRRPERLVIGHPFAPVYLLPLVEVVGGEQTSLEFVRAAGAFYRQIGMRPLHVRKEVEAYIADRLQESLYREALHLINDGVATVSEIDAAVTGGPGLRWAFMGTFMAWHLGGGPGGMRHTIEQFGPALELPWSHMKAPELTEELKNRIIDGCEVESGDRDFNELERRRDKCLAEFQKVLEKYWYPPGEDGWPEME</sequence>
<dbReference type="GO" id="GO:0006631">
    <property type="term" value="P:fatty acid metabolic process"/>
    <property type="evidence" value="ECO:0007669"/>
    <property type="project" value="InterPro"/>
</dbReference>
<evidence type="ECO:0000313" key="4">
    <source>
        <dbReference type="EMBL" id="CUS53827.1"/>
    </source>
</evidence>